<comment type="caution">
    <text evidence="2">The sequence shown here is derived from an EMBL/GenBank/DDBJ whole genome shotgun (WGS) entry which is preliminary data.</text>
</comment>
<dbReference type="EMBL" id="CATNWA010016463">
    <property type="protein sequence ID" value="CAI9592893.1"/>
    <property type="molecule type" value="Genomic_DNA"/>
</dbReference>
<keyword evidence="3" id="KW-1185">Reference proteome</keyword>
<evidence type="ECO:0000313" key="2">
    <source>
        <dbReference type="EMBL" id="CAI9592893.1"/>
    </source>
</evidence>
<dbReference type="Proteomes" id="UP001162483">
    <property type="component" value="Unassembled WGS sequence"/>
</dbReference>
<evidence type="ECO:0000256" key="1">
    <source>
        <dbReference type="SAM" id="MobiDB-lite"/>
    </source>
</evidence>
<proteinExistence type="predicted"/>
<gene>
    <name evidence="2" type="ORF">SPARVUS_LOCUS11437971</name>
</gene>
<evidence type="ECO:0000313" key="3">
    <source>
        <dbReference type="Proteomes" id="UP001162483"/>
    </source>
</evidence>
<sequence length="35" mass="3787">MARQSLGPVMCPRRLQEKGDGVNQLVPRSPKGLAP</sequence>
<organism evidence="2 3">
    <name type="scientific">Staurois parvus</name>
    <dbReference type="NCBI Taxonomy" id="386267"/>
    <lineage>
        <taxon>Eukaryota</taxon>
        <taxon>Metazoa</taxon>
        <taxon>Chordata</taxon>
        <taxon>Craniata</taxon>
        <taxon>Vertebrata</taxon>
        <taxon>Euteleostomi</taxon>
        <taxon>Amphibia</taxon>
        <taxon>Batrachia</taxon>
        <taxon>Anura</taxon>
        <taxon>Neobatrachia</taxon>
        <taxon>Ranoidea</taxon>
        <taxon>Ranidae</taxon>
        <taxon>Staurois</taxon>
    </lineage>
</organism>
<accession>A0ABN9FBN1</accession>
<protein>
    <submittedName>
        <fullName evidence="2">Uncharacterized protein</fullName>
    </submittedName>
</protein>
<name>A0ABN9FBN1_9NEOB</name>
<feature type="region of interest" description="Disordered" evidence="1">
    <location>
        <begin position="1"/>
        <end position="35"/>
    </location>
</feature>
<reference evidence="2" key="1">
    <citation type="submission" date="2023-05" db="EMBL/GenBank/DDBJ databases">
        <authorList>
            <person name="Stuckert A."/>
        </authorList>
    </citation>
    <scope>NUCLEOTIDE SEQUENCE</scope>
</reference>